<sequence>MKKRRCVPTLSRLLNNPSTNVTLFENAVIDLTRELPLPDLTENSLSFYNERKQREETPSSMGLLQTCEPSLPRKEAEGLGKPCQQRMDEVMTRFPLGGKRHVVVKRYRGQPYVNIREYFGGETKDRLFAGK</sequence>
<evidence type="ECO:0000313" key="2">
    <source>
        <dbReference type="EMBL" id="KAJ8019314.1"/>
    </source>
</evidence>
<feature type="domain" description="Transcriptional coactivator p15 (PC4) C-terminal" evidence="1">
    <location>
        <begin position="94"/>
        <end position="124"/>
    </location>
</feature>
<keyword evidence="3" id="KW-1185">Reference proteome</keyword>
<dbReference type="AlphaFoldDB" id="A0A9Q0YCX5"/>
<dbReference type="InterPro" id="IPR003173">
    <property type="entry name" value="PC4_C"/>
</dbReference>
<name>A0A9Q0YCX5_HOLLE</name>
<dbReference type="Gene3D" id="2.30.31.10">
    <property type="entry name" value="Transcriptional Coactivator Pc4, Chain A"/>
    <property type="match status" value="1"/>
</dbReference>
<gene>
    <name evidence="2" type="ORF">HOLleu_42155</name>
</gene>
<dbReference type="GO" id="GO:0006355">
    <property type="term" value="P:regulation of DNA-templated transcription"/>
    <property type="evidence" value="ECO:0007669"/>
    <property type="project" value="InterPro"/>
</dbReference>
<proteinExistence type="predicted"/>
<accession>A0A9Q0YCX5</accession>
<dbReference type="InterPro" id="IPR009044">
    <property type="entry name" value="ssDNA-bd_transcriptional_reg"/>
</dbReference>
<dbReference type="OrthoDB" id="2505440at2759"/>
<dbReference type="GO" id="GO:0003677">
    <property type="term" value="F:DNA binding"/>
    <property type="evidence" value="ECO:0007669"/>
    <property type="project" value="InterPro"/>
</dbReference>
<reference evidence="2" key="1">
    <citation type="submission" date="2021-10" db="EMBL/GenBank/DDBJ databases">
        <title>Tropical sea cucumber genome reveals ecological adaptation and Cuvierian tubules defense mechanism.</title>
        <authorList>
            <person name="Chen T."/>
        </authorList>
    </citation>
    <scope>NUCLEOTIDE SEQUENCE</scope>
    <source>
        <strain evidence="2">Nanhai2018</strain>
        <tissue evidence="2">Muscle</tissue>
    </source>
</reference>
<comment type="caution">
    <text evidence="2">The sequence shown here is derived from an EMBL/GenBank/DDBJ whole genome shotgun (WGS) entry which is preliminary data.</text>
</comment>
<organism evidence="2 3">
    <name type="scientific">Holothuria leucospilota</name>
    <name type="common">Black long sea cucumber</name>
    <name type="synonym">Mertensiothuria leucospilota</name>
    <dbReference type="NCBI Taxonomy" id="206669"/>
    <lineage>
        <taxon>Eukaryota</taxon>
        <taxon>Metazoa</taxon>
        <taxon>Echinodermata</taxon>
        <taxon>Eleutherozoa</taxon>
        <taxon>Echinozoa</taxon>
        <taxon>Holothuroidea</taxon>
        <taxon>Aspidochirotacea</taxon>
        <taxon>Aspidochirotida</taxon>
        <taxon>Holothuriidae</taxon>
        <taxon>Holothuria</taxon>
    </lineage>
</organism>
<dbReference type="Proteomes" id="UP001152320">
    <property type="component" value="Unassembled WGS sequence"/>
</dbReference>
<dbReference type="Pfam" id="PF02229">
    <property type="entry name" value="PC4"/>
    <property type="match status" value="1"/>
</dbReference>
<dbReference type="EMBL" id="JAIZAY010000036">
    <property type="protein sequence ID" value="KAJ8019314.1"/>
    <property type="molecule type" value="Genomic_DNA"/>
</dbReference>
<protein>
    <recommendedName>
        <fullName evidence="1">Transcriptional coactivator p15 (PC4) C-terminal domain-containing protein</fullName>
    </recommendedName>
</protein>
<evidence type="ECO:0000313" key="3">
    <source>
        <dbReference type="Proteomes" id="UP001152320"/>
    </source>
</evidence>
<evidence type="ECO:0000259" key="1">
    <source>
        <dbReference type="Pfam" id="PF02229"/>
    </source>
</evidence>